<name>A0ABD2QMI3_9PLAT</name>
<sequence>FSYGHPDWQETIEVSATGSSSTVTSLGPQIPTQRKLIHPTSLLCSRGQLWVGTNIGVICSMPFTWVLSPQDRIEDSMSEDDYSLFMAKNMEISADSLSKEGRSGLATTEVAYVSCVEPAYAQISQHAHGEDVRFLLQVRSQTETEILVLTGAQGYTKMPLKDSGEKCSMDDQTFMLAWKLPPPK</sequence>
<keyword evidence="2" id="KW-1185">Reference proteome</keyword>
<proteinExistence type="predicted"/>
<evidence type="ECO:0000313" key="1">
    <source>
        <dbReference type="EMBL" id="KAL3320347.1"/>
    </source>
</evidence>
<accession>A0ABD2QMI3</accession>
<organism evidence="1 2">
    <name type="scientific">Cichlidogyrus casuarinus</name>
    <dbReference type="NCBI Taxonomy" id="1844966"/>
    <lineage>
        <taxon>Eukaryota</taxon>
        <taxon>Metazoa</taxon>
        <taxon>Spiralia</taxon>
        <taxon>Lophotrochozoa</taxon>
        <taxon>Platyhelminthes</taxon>
        <taxon>Monogenea</taxon>
        <taxon>Monopisthocotylea</taxon>
        <taxon>Dactylogyridea</taxon>
        <taxon>Ancyrocephalidae</taxon>
        <taxon>Cichlidogyrus</taxon>
    </lineage>
</organism>
<evidence type="ECO:0000313" key="2">
    <source>
        <dbReference type="Proteomes" id="UP001626550"/>
    </source>
</evidence>
<comment type="caution">
    <text evidence="1">The sequence shown here is derived from an EMBL/GenBank/DDBJ whole genome shotgun (WGS) entry which is preliminary data.</text>
</comment>
<reference evidence="1 2" key="1">
    <citation type="submission" date="2024-11" db="EMBL/GenBank/DDBJ databases">
        <title>Adaptive evolution of stress response genes in parasites aligns with host niche diversity.</title>
        <authorList>
            <person name="Hahn C."/>
            <person name="Resl P."/>
        </authorList>
    </citation>
    <scope>NUCLEOTIDE SEQUENCE [LARGE SCALE GENOMIC DNA]</scope>
    <source>
        <strain evidence="1">EGGRZ-B1_66</strain>
        <tissue evidence="1">Body</tissue>
    </source>
</reference>
<dbReference type="AlphaFoldDB" id="A0ABD2QMI3"/>
<dbReference type="Proteomes" id="UP001626550">
    <property type="component" value="Unassembled WGS sequence"/>
</dbReference>
<protein>
    <submittedName>
        <fullName evidence="1">Uncharacterized protein</fullName>
    </submittedName>
</protein>
<gene>
    <name evidence="1" type="ORF">Ciccas_000987</name>
</gene>
<dbReference type="EMBL" id="JBJKFK010000059">
    <property type="protein sequence ID" value="KAL3320347.1"/>
    <property type="molecule type" value="Genomic_DNA"/>
</dbReference>
<feature type="non-terminal residue" evidence="1">
    <location>
        <position position="1"/>
    </location>
</feature>